<dbReference type="RefSeq" id="WP_290261276.1">
    <property type="nucleotide sequence ID" value="NZ_JAUFQG010000004.1"/>
</dbReference>
<dbReference type="EMBL" id="JBHSCX010000020">
    <property type="protein sequence ID" value="MFC4363455.1"/>
    <property type="molecule type" value="Genomic_DNA"/>
</dbReference>
<gene>
    <name evidence="1" type="ORF">ACFOX3_14165</name>
</gene>
<proteinExistence type="predicted"/>
<name>A0ABV8V6C2_9GAMM</name>
<evidence type="ECO:0000313" key="2">
    <source>
        <dbReference type="Proteomes" id="UP001595840"/>
    </source>
</evidence>
<comment type="caution">
    <text evidence="1">The sequence shown here is derived from an EMBL/GenBank/DDBJ whole genome shotgun (WGS) entry which is preliminary data.</text>
</comment>
<evidence type="ECO:0000313" key="1">
    <source>
        <dbReference type="EMBL" id="MFC4363455.1"/>
    </source>
</evidence>
<keyword evidence="2" id="KW-1185">Reference proteome</keyword>
<reference evidence="2" key="1">
    <citation type="journal article" date="2019" name="Int. J. Syst. Evol. Microbiol.">
        <title>The Global Catalogue of Microorganisms (GCM) 10K type strain sequencing project: providing services to taxonomists for standard genome sequencing and annotation.</title>
        <authorList>
            <consortium name="The Broad Institute Genomics Platform"/>
            <consortium name="The Broad Institute Genome Sequencing Center for Infectious Disease"/>
            <person name="Wu L."/>
            <person name="Ma J."/>
        </authorList>
    </citation>
    <scope>NUCLEOTIDE SEQUENCE [LARGE SCALE GENOMIC DNA]</scope>
    <source>
        <strain evidence="2">CECT 8570</strain>
    </source>
</reference>
<sequence>MERDNYDDLLAVEGLDEYEDFYDDYDDYEDDNEDALDELYEAIMDADDGEDLDEDAEDYDERLFGKRKRKRSRRPTRPMVNLIPRLKPKKKAGCCINPKVSQALVALKRKDIVHDRKIRDVDARSRKNLRVNHLQTKGIGKLNKQMSLDGALEFADSITMTDTGMEINLASILKGLIKTGMLGETKGALGNPAVIGGIGLLLNNPGILGGILAPKT</sequence>
<dbReference type="Proteomes" id="UP001595840">
    <property type="component" value="Unassembled WGS sequence"/>
</dbReference>
<protein>
    <submittedName>
        <fullName evidence="1">Uncharacterized protein</fullName>
    </submittedName>
</protein>
<accession>A0ABV8V6C2</accession>
<organism evidence="1 2">
    <name type="scientific">Simiduia curdlanivorans</name>
    <dbReference type="NCBI Taxonomy" id="1492769"/>
    <lineage>
        <taxon>Bacteria</taxon>
        <taxon>Pseudomonadati</taxon>
        <taxon>Pseudomonadota</taxon>
        <taxon>Gammaproteobacteria</taxon>
        <taxon>Cellvibrionales</taxon>
        <taxon>Cellvibrionaceae</taxon>
        <taxon>Simiduia</taxon>
    </lineage>
</organism>